<dbReference type="STRING" id="1142394.PSMK_31930"/>
<feature type="transmembrane region" description="Helical" evidence="2">
    <location>
        <begin position="243"/>
        <end position="260"/>
    </location>
</feature>
<name>I0IJB4_PHYMF</name>
<evidence type="ECO:0000313" key="3">
    <source>
        <dbReference type="EMBL" id="BAM05352.1"/>
    </source>
</evidence>
<dbReference type="HOGENOM" id="CLU_468385_0_0_0"/>
<feature type="transmembrane region" description="Helical" evidence="2">
    <location>
        <begin position="209"/>
        <end position="231"/>
    </location>
</feature>
<keyword evidence="2" id="KW-1133">Transmembrane helix</keyword>
<evidence type="ECO:0000256" key="2">
    <source>
        <dbReference type="SAM" id="Phobius"/>
    </source>
</evidence>
<feature type="transmembrane region" description="Helical" evidence="2">
    <location>
        <begin position="57"/>
        <end position="78"/>
    </location>
</feature>
<evidence type="ECO:0000313" key="4">
    <source>
        <dbReference type="Proteomes" id="UP000007881"/>
    </source>
</evidence>
<feature type="region of interest" description="Disordered" evidence="1">
    <location>
        <begin position="491"/>
        <end position="513"/>
    </location>
</feature>
<feature type="transmembrane region" description="Helical" evidence="2">
    <location>
        <begin position="312"/>
        <end position="332"/>
    </location>
</feature>
<sequence>MGLAAWWLGLPPMLLFLQAWHLAMPVGWLAWPAVLAIAAAGYHLGREAAARWLRWGLAHPAVLAATGVAAVALAWRVATPAGPGAPREVAAAWEPLVQLGRQWSLPLGVGNLSAVFGLNHAWTLLAALFSVGPWAGLPGRAASGLVALPLAAAAFAGLAAAAGARRGSGDDRATPLEADERAGALAAGFFDAGAALLLAAWIAGPGLSAPLPGVGAGALLFAATGQAFRGVAPSLCPHRGERIDRLAVAVVLAAGAAAAHPPAWAIAFPLMLWSGWVLLVTDRAALPARRSTRSVGFDHHLLPGALPRKGTVIALAVGVGALAAAWVLRSLWTTGRPLFPFQALSLPVDWAVSRSAVRELGRVLGEPAVLESVLAQAGGVLLPATAGVLAWLLWIARGGAEGRQRRTAPLPLVLAAGLSLSLFEPGPTPGSAVNAAAAAAIAAGGLAALAMGGPRGGRSAGTPHPWLLTGAVLVAAAGVAVAAALTPAAPSASAADPAAPTPPPPPPIAADAGMRPWVSAWGVEAQVPAAEPERAAAAEGLPGFTPLPSAAREPSASLRANDPADPEAGFRLDRRDPRQVRW</sequence>
<proteinExistence type="predicted"/>
<dbReference type="KEGG" id="phm:PSMK_31930"/>
<evidence type="ECO:0000256" key="1">
    <source>
        <dbReference type="SAM" id="MobiDB-lite"/>
    </source>
</evidence>
<gene>
    <name evidence="3" type="ordered locus">PSMK_31930</name>
</gene>
<dbReference type="Proteomes" id="UP000007881">
    <property type="component" value="Chromosome"/>
</dbReference>
<feature type="transmembrane region" description="Helical" evidence="2">
    <location>
        <begin position="141"/>
        <end position="161"/>
    </location>
</feature>
<keyword evidence="2" id="KW-0472">Membrane</keyword>
<feature type="transmembrane region" description="Helical" evidence="2">
    <location>
        <begin position="466"/>
        <end position="485"/>
    </location>
</feature>
<reference evidence="3 4" key="1">
    <citation type="submission" date="2012-02" db="EMBL/GenBank/DDBJ databases">
        <title>Complete genome sequence of Phycisphaera mikurensis NBRC 102666.</title>
        <authorList>
            <person name="Ankai A."/>
            <person name="Hosoyama A."/>
            <person name="Terui Y."/>
            <person name="Sekine M."/>
            <person name="Fukai R."/>
            <person name="Kato Y."/>
            <person name="Nakamura S."/>
            <person name="Yamada-Narita S."/>
            <person name="Kawakoshi A."/>
            <person name="Fukunaga Y."/>
            <person name="Yamazaki S."/>
            <person name="Fujita N."/>
        </authorList>
    </citation>
    <scope>NUCLEOTIDE SEQUENCE [LARGE SCALE GENOMIC DNA]</scope>
    <source>
        <strain evidence="4">NBRC 102666 / KCTC 22515 / FYK2301M01</strain>
    </source>
</reference>
<organism evidence="3 4">
    <name type="scientific">Phycisphaera mikurensis (strain NBRC 102666 / KCTC 22515 / FYK2301M01)</name>
    <dbReference type="NCBI Taxonomy" id="1142394"/>
    <lineage>
        <taxon>Bacteria</taxon>
        <taxon>Pseudomonadati</taxon>
        <taxon>Planctomycetota</taxon>
        <taxon>Phycisphaerae</taxon>
        <taxon>Phycisphaerales</taxon>
        <taxon>Phycisphaeraceae</taxon>
        <taxon>Phycisphaera</taxon>
    </lineage>
</organism>
<accession>I0IJB4</accession>
<keyword evidence="4" id="KW-1185">Reference proteome</keyword>
<feature type="region of interest" description="Disordered" evidence="1">
    <location>
        <begin position="529"/>
        <end position="582"/>
    </location>
</feature>
<feature type="compositionally biased region" description="Basic and acidic residues" evidence="1">
    <location>
        <begin position="568"/>
        <end position="582"/>
    </location>
</feature>
<feature type="transmembrane region" description="Helical" evidence="2">
    <location>
        <begin position="182"/>
        <end position="203"/>
    </location>
</feature>
<dbReference type="AlphaFoldDB" id="I0IJB4"/>
<keyword evidence="2" id="KW-0812">Transmembrane</keyword>
<protein>
    <submittedName>
        <fullName evidence="3">Uncharacterized protein</fullName>
    </submittedName>
</protein>
<feature type="compositionally biased region" description="Pro residues" evidence="1">
    <location>
        <begin position="499"/>
        <end position="508"/>
    </location>
</feature>
<feature type="transmembrane region" description="Helical" evidence="2">
    <location>
        <begin position="29"/>
        <end position="45"/>
    </location>
</feature>
<feature type="transmembrane region" description="Helical" evidence="2">
    <location>
        <begin position="435"/>
        <end position="454"/>
    </location>
</feature>
<dbReference type="EMBL" id="AP012338">
    <property type="protein sequence ID" value="BAM05352.1"/>
    <property type="molecule type" value="Genomic_DNA"/>
</dbReference>
<feature type="transmembrane region" description="Helical" evidence="2">
    <location>
        <begin position="373"/>
        <end position="395"/>
    </location>
</feature>